<evidence type="ECO:0000256" key="14">
    <source>
        <dbReference type="ARBA" id="ARBA00049348"/>
    </source>
</evidence>
<dbReference type="NCBIfam" id="NF011964">
    <property type="entry name" value="PRK15435.1"/>
    <property type="match status" value="1"/>
</dbReference>
<dbReference type="eggNOG" id="COG0350">
    <property type="taxonomic scope" value="Bacteria"/>
</dbReference>
<dbReference type="InterPro" id="IPR035451">
    <property type="entry name" value="Ada-like_dom_sf"/>
</dbReference>
<keyword evidence="9" id="KW-0805">Transcription regulation</keyword>
<keyword evidence="7" id="KW-0227">DNA damage</keyword>
<keyword evidence="6 16" id="KW-0479">Metal-binding</keyword>
<evidence type="ECO:0000313" key="19">
    <source>
        <dbReference type="Proteomes" id="UP000005555"/>
    </source>
</evidence>
<dbReference type="Gene3D" id="3.40.10.10">
    <property type="entry name" value="DNA Methylphosphotriester Repair Domain"/>
    <property type="match status" value="1"/>
</dbReference>
<comment type="catalytic activity">
    <reaction evidence="1">
        <text>a 4-O-methyl-thymidine in DNA + L-cysteinyl-[protein] = a thymidine in DNA + S-methyl-L-cysteinyl-[protein]</text>
        <dbReference type="Rhea" id="RHEA:53428"/>
        <dbReference type="Rhea" id="RHEA-COMP:10131"/>
        <dbReference type="Rhea" id="RHEA-COMP:10132"/>
        <dbReference type="Rhea" id="RHEA-COMP:13555"/>
        <dbReference type="Rhea" id="RHEA-COMP:13556"/>
        <dbReference type="ChEBI" id="CHEBI:29950"/>
        <dbReference type="ChEBI" id="CHEBI:82612"/>
        <dbReference type="ChEBI" id="CHEBI:137386"/>
        <dbReference type="ChEBI" id="CHEBI:137387"/>
        <dbReference type="EC" id="2.1.1.63"/>
    </reaction>
</comment>
<dbReference type="PIRSF" id="PIRSF000409">
    <property type="entry name" value="Ada"/>
    <property type="match status" value="1"/>
</dbReference>
<dbReference type="GO" id="GO:0006307">
    <property type="term" value="P:DNA alkylation repair"/>
    <property type="evidence" value="ECO:0007669"/>
    <property type="project" value="UniProtKB-ARBA"/>
</dbReference>
<comment type="catalytic activity">
    <reaction evidence="14">
        <text>a 6-O-methyl-2'-deoxyguanosine in DNA + L-cysteinyl-[protein] = S-methyl-L-cysteinyl-[protein] + a 2'-deoxyguanosine in DNA</text>
        <dbReference type="Rhea" id="RHEA:24000"/>
        <dbReference type="Rhea" id="RHEA-COMP:10131"/>
        <dbReference type="Rhea" id="RHEA-COMP:10132"/>
        <dbReference type="Rhea" id="RHEA-COMP:11367"/>
        <dbReference type="Rhea" id="RHEA-COMP:11368"/>
        <dbReference type="ChEBI" id="CHEBI:29950"/>
        <dbReference type="ChEBI" id="CHEBI:82612"/>
        <dbReference type="ChEBI" id="CHEBI:85445"/>
        <dbReference type="ChEBI" id="CHEBI:85448"/>
        <dbReference type="EC" id="2.1.1.63"/>
    </reaction>
</comment>
<dbReference type="InterPro" id="IPR036217">
    <property type="entry name" value="MethylDNA_cys_MeTrfase_DNAb"/>
</dbReference>
<dbReference type="Gene3D" id="1.10.10.60">
    <property type="entry name" value="Homeodomain-like"/>
    <property type="match status" value="1"/>
</dbReference>
<feature type="active site" description="Nucleophile; methyl group acceptor from either O6-methylguanine or O4-methylthymine" evidence="15">
    <location>
        <position position="325"/>
    </location>
</feature>
<dbReference type="SUPFAM" id="SSF57884">
    <property type="entry name" value="Ada DNA repair protein, N-terminal domain (N-Ada 10)"/>
    <property type="match status" value="1"/>
</dbReference>
<evidence type="ECO:0000256" key="7">
    <source>
        <dbReference type="ARBA" id="ARBA00022763"/>
    </source>
</evidence>
<evidence type="ECO:0000256" key="3">
    <source>
        <dbReference type="ARBA" id="ARBA00011918"/>
    </source>
</evidence>
<dbReference type="Pfam" id="PF02870">
    <property type="entry name" value="Methyltransf_1N"/>
    <property type="match status" value="1"/>
</dbReference>
<evidence type="ECO:0000256" key="2">
    <source>
        <dbReference type="ARBA" id="ARBA00008711"/>
    </source>
</evidence>
<evidence type="ECO:0000256" key="5">
    <source>
        <dbReference type="ARBA" id="ARBA00022679"/>
    </source>
</evidence>
<dbReference type="PANTHER" id="PTHR10815">
    <property type="entry name" value="METHYLATED-DNA--PROTEIN-CYSTEINE METHYLTRANSFERASE"/>
    <property type="match status" value="1"/>
</dbReference>
<evidence type="ECO:0000313" key="18">
    <source>
        <dbReference type="EMBL" id="EAS47358.1"/>
    </source>
</evidence>
<dbReference type="Pfam" id="PF12833">
    <property type="entry name" value="HTH_18"/>
    <property type="match status" value="1"/>
</dbReference>
<feature type="binding site" evidence="16">
    <location>
        <position position="68"/>
    </location>
    <ligand>
        <name>Zn(2+)</name>
        <dbReference type="ChEBI" id="CHEBI:29105"/>
    </ligand>
</feature>
<protein>
    <recommendedName>
        <fullName evidence="3">methylated-DNA--[protein]-cysteine S-methyltransferase</fullName>
        <ecNumber evidence="3">2.1.1.63</ecNumber>
    </recommendedName>
</protein>
<dbReference type="NCBIfam" id="TIGR00589">
    <property type="entry name" value="ogt"/>
    <property type="match status" value="1"/>
</dbReference>
<dbReference type="InterPro" id="IPR001497">
    <property type="entry name" value="MethylDNA_cys_MeTrfase_AS"/>
</dbReference>
<evidence type="ECO:0000256" key="8">
    <source>
        <dbReference type="ARBA" id="ARBA00022833"/>
    </source>
</evidence>
<dbReference type="EMBL" id="AAPI01000002">
    <property type="protein sequence ID" value="EAS47358.1"/>
    <property type="molecule type" value="Genomic_DNA"/>
</dbReference>
<dbReference type="GO" id="GO:0043565">
    <property type="term" value="F:sequence-specific DNA binding"/>
    <property type="evidence" value="ECO:0007669"/>
    <property type="project" value="InterPro"/>
</dbReference>
<evidence type="ECO:0000259" key="17">
    <source>
        <dbReference type="PROSITE" id="PS01124"/>
    </source>
</evidence>
<dbReference type="GO" id="GO:0032259">
    <property type="term" value="P:methylation"/>
    <property type="evidence" value="ECO:0007669"/>
    <property type="project" value="UniProtKB-KW"/>
</dbReference>
<dbReference type="CDD" id="cd06445">
    <property type="entry name" value="ATase"/>
    <property type="match status" value="1"/>
</dbReference>
<evidence type="ECO:0000256" key="6">
    <source>
        <dbReference type="ARBA" id="ARBA00022723"/>
    </source>
</evidence>
<evidence type="ECO:0000256" key="11">
    <source>
        <dbReference type="ARBA" id="ARBA00023159"/>
    </source>
</evidence>
<dbReference type="HOGENOM" id="CLU_000445_52_0_6"/>
<dbReference type="GO" id="GO:0008270">
    <property type="term" value="F:zinc ion binding"/>
    <property type="evidence" value="ECO:0007669"/>
    <property type="project" value="InterPro"/>
</dbReference>
<dbReference type="InterPro" id="IPR036631">
    <property type="entry name" value="MGMT_N_sf"/>
</dbReference>
<dbReference type="GO" id="GO:0003700">
    <property type="term" value="F:DNA-binding transcription factor activity"/>
    <property type="evidence" value="ECO:0007669"/>
    <property type="project" value="InterPro"/>
</dbReference>
<evidence type="ECO:0000256" key="10">
    <source>
        <dbReference type="ARBA" id="ARBA00023125"/>
    </source>
</evidence>
<evidence type="ECO:0000256" key="9">
    <source>
        <dbReference type="ARBA" id="ARBA00023015"/>
    </source>
</evidence>
<sequence>MEKQLDQYWQAVLSRDSSLDGQFFYGVLTTGIYCRPSCAARTPLRKNVGFYASQEAAREAGLRACKRCRPDTHLNATQDLMHEICRYIEAHYEQRLTLAVLAEKAGISTSHFQRTFKAAVGMSPKKYQDGCRIRLFKQSLKSTLKTDENITHAMHASGYESSSRLYEKIDTHMGMTPGTYRKGGAGELITYAVAQTSLGRVMIGATDRGICFLQFDDADHKLLAQLELEYPKANVQPMSLEAQPLFDQWIGQLNEFLQGRVEVLDLPLDIRGSAFQCMVWDYLVSIPSGTLQSYTEVANGIGRPKAVRAVASACANNKIAIRIPCHRVIRGDGSLAGYKWGLARKRSLIDLERRGLFKLANRALVDD</sequence>
<dbReference type="Pfam" id="PF01035">
    <property type="entry name" value="DNA_binding_1"/>
    <property type="match status" value="1"/>
</dbReference>
<keyword evidence="4 18" id="KW-0489">Methyltransferase</keyword>
<dbReference type="InterPro" id="IPR014048">
    <property type="entry name" value="MethylDNA_cys_MeTrfase_DNA-bd"/>
</dbReference>
<keyword evidence="8 16" id="KW-0862">Zinc</keyword>
<feature type="binding site" evidence="16">
    <location>
        <position position="65"/>
    </location>
    <ligand>
        <name>Zn(2+)</name>
        <dbReference type="ChEBI" id="CHEBI:29105"/>
    </ligand>
</feature>
<dbReference type="Gene3D" id="3.30.160.70">
    <property type="entry name" value="Methylated DNA-protein cysteine methyltransferase domain"/>
    <property type="match status" value="1"/>
</dbReference>
<dbReference type="InterPro" id="IPR009057">
    <property type="entry name" value="Homeodomain-like_sf"/>
</dbReference>
<gene>
    <name evidence="18" type="ORF">GB2207_01102</name>
</gene>
<feature type="active site" description="Nucleophile; methyl group acceptor from methylphosphotriester" evidence="15">
    <location>
        <position position="34"/>
    </location>
</feature>
<dbReference type="AlphaFoldDB" id="Q1YTX9"/>
<comment type="similarity">
    <text evidence="2">Belongs to the MGMT family.</text>
</comment>
<comment type="cofactor">
    <cofactor evidence="16">
        <name>Zn(2+)</name>
        <dbReference type="ChEBI" id="CHEBI:29105"/>
    </cofactor>
    <text evidence="16">Binds 1 zinc ion per subunit.</text>
</comment>
<feature type="domain" description="HTH araC/xylS-type" evidence="17">
    <location>
        <begin position="82"/>
        <end position="183"/>
    </location>
</feature>
<dbReference type="GO" id="GO:0003908">
    <property type="term" value="F:methylated-DNA-[protein]-cysteine S-methyltransferase activity"/>
    <property type="evidence" value="ECO:0007669"/>
    <property type="project" value="UniProtKB-EC"/>
</dbReference>
<dbReference type="Pfam" id="PF02805">
    <property type="entry name" value="Ada_Zn_binding"/>
    <property type="match status" value="1"/>
</dbReference>
<reference evidence="18 19" key="1">
    <citation type="submission" date="2006-03" db="EMBL/GenBank/DDBJ databases">
        <authorList>
            <person name="Giovannoni S.J."/>
            <person name="Cho J.-C."/>
            <person name="Ferriera S."/>
            <person name="Johnson J."/>
            <person name="Kravitz S."/>
            <person name="Halpern A."/>
            <person name="Remington K."/>
            <person name="Beeson K."/>
            <person name="Tran B."/>
            <person name="Rogers Y.-H."/>
            <person name="Friedman R."/>
            <person name="Venter J.C."/>
        </authorList>
    </citation>
    <scope>NUCLEOTIDE SEQUENCE [LARGE SCALE GENOMIC DNA]</scope>
    <source>
        <strain evidence="18 19">HTCC2207</strain>
    </source>
</reference>
<dbReference type="PANTHER" id="PTHR10815:SF14">
    <property type="entry name" value="BIFUNCTIONAL TRANSCRIPTIONAL ACTIVATOR_DNA REPAIR ENZYME ADA"/>
    <property type="match status" value="1"/>
</dbReference>
<feature type="binding site" evidence="16">
    <location>
        <position position="34"/>
    </location>
    <ligand>
        <name>Zn(2+)</name>
        <dbReference type="ChEBI" id="CHEBI:29105"/>
    </ligand>
</feature>
<dbReference type="InterPro" id="IPR016221">
    <property type="entry name" value="Bifunct_regulatory_prot_Ada"/>
</dbReference>
<dbReference type="FunFam" id="1.10.10.10:FF:000214">
    <property type="entry name" value="Methylated-DNA--protein-cysteine methyltransferase"/>
    <property type="match status" value="1"/>
</dbReference>
<dbReference type="FunFam" id="3.40.10.10:FF:000001">
    <property type="entry name" value="DNA-3-methyladenine glycosylase 2"/>
    <property type="match status" value="1"/>
</dbReference>
<dbReference type="InterPro" id="IPR018060">
    <property type="entry name" value="HTH_AraC"/>
</dbReference>
<dbReference type="eggNOG" id="COG2169">
    <property type="taxonomic scope" value="Bacteria"/>
</dbReference>
<dbReference type="PROSITE" id="PS00374">
    <property type="entry name" value="MGMT"/>
    <property type="match status" value="1"/>
</dbReference>
<evidence type="ECO:0000256" key="4">
    <source>
        <dbReference type="ARBA" id="ARBA00022603"/>
    </source>
</evidence>
<evidence type="ECO:0000256" key="13">
    <source>
        <dbReference type="ARBA" id="ARBA00023204"/>
    </source>
</evidence>
<dbReference type="STRING" id="314287.GB2207_01102"/>
<keyword evidence="19" id="KW-1185">Reference proteome</keyword>
<dbReference type="SUPFAM" id="SSF46689">
    <property type="entry name" value="Homeodomain-like"/>
    <property type="match status" value="1"/>
</dbReference>
<dbReference type="InterPro" id="IPR036388">
    <property type="entry name" value="WH-like_DNA-bd_sf"/>
</dbReference>
<dbReference type="SUPFAM" id="SSF53155">
    <property type="entry name" value="Methylated DNA-protein cysteine methyltransferase domain"/>
    <property type="match status" value="1"/>
</dbReference>
<keyword evidence="11" id="KW-0010">Activator</keyword>
<keyword evidence="13" id="KW-0234">DNA repair</keyword>
<keyword evidence="10" id="KW-0238">DNA-binding</keyword>
<dbReference type="Gene3D" id="1.10.10.10">
    <property type="entry name" value="Winged helix-like DNA-binding domain superfamily/Winged helix DNA-binding domain"/>
    <property type="match status" value="1"/>
</dbReference>
<dbReference type="InterPro" id="IPR004026">
    <property type="entry name" value="Ada_DNA_repair_Zn-bd"/>
</dbReference>
<evidence type="ECO:0000256" key="15">
    <source>
        <dbReference type="PIRSR" id="PIRSR000409-1"/>
    </source>
</evidence>
<dbReference type="EC" id="2.1.1.63" evidence="3"/>
<keyword evidence="5 18" id="KW-0808">Transferase</keyword>
<evidence type="ECO:0000256" key="16">
    <source>
        <dbReference type="PIRSR" id="PIRSR000409-3"/>
    </source>
</evidence>
<dbReference type="InterPro" id="IPR008332">
    <property type="entry name" value="MethylG_MeTrfase_N"/>
</dbReference>
<comment type="caution">
    <text evidence="18">The sequence shown here is derived from an EMBL/GenBank/DDBJ whole genome shotgun (WGS) entry which is preliminary data.</text>
</comment>
<feature type="binding site" evidence="16">
    <location>
        <position position="38"/>
    </location>
    <ligand>
        <name>Zn(2+)</name>
        <dbReference type="ChEBI" id="CHEBI:29105"/>
    </ligand>
</feature>
<proteinExistence type="inferred from homology"/>
<evidence type="ECO:0000256" key="1">
    <source>
        <dbReference type="ARBA" id="ARBA00001286"/>
    </source>
</evidence>
<organism evidence="18 19">
    <name type="scientific">gamma proteobacterium HTCC2207</name>
    <dbReference type="NCBI Taxonomy" id="314287"/>
    <lineage>
        <taxon>Bacteria</taxon>
        <taxon>Pseudomonadati</taxon>
        <taxon>Pseudomonadota</taxon>
        <taxon>Gammaproteobacteria</taxon>
        <taxon>Cellvibrionales</taxon>
        <taxon>Porticoccaceae</taxon>
        <taxon>SAR92 clade</taxon>
    </lineage>
</organism>
<dbReference type="Proteomes" id="UP000005555">
    <property type="component" value="Unassembled WGS sequence"/>
</dbReference>
<evidence type="ECO:0000256" key="12">
    <source>
        <dbReference type="ARBA" id="ARBA00023163"/>
    </source>
</evidence>
<dbReference type="SUPFAM" id="SSF46767">
    <property type="entry name" value="Methylated DNA-protein cysteine methyltransferase, C-terminal domain"/>
    <property type="match status" value="1"/>
</dbReference>
<dbReference type="SMART" id="SM00342">
    <property type="entry name" value="HTH_ARAC"/>
    <property type="match status" value="1"/>
</dbReference>
<keyword evidence="12" id="KW-0804">Transcription</keyword>
<dbReference type="OrthoDB" id="9802228at2"/>
<accession>Q1YTX9</accession>
<name>Q1YTX9_9GAMM</name>
<dbReference type="PROSITE" id="PS01124">
    <property type="entry name" value="HTH_ARAC_FAMILY_2"/>
    <property type="match status" value="1"/>
</dbReference>